<reference evidence="2 3" key="1">
    <citation type="journal article" date="2016" name="Sci. Rep.">
        <title>Peltaster fructicola genome reveals evolution from an invasive phytopathogen to an ectophytic parasite.</title>
        <authorList>
            <person name="Xu C."/>
            <person name="Chen H."/>
            <person name="Gleason M.L."/>
            <person name="Xu J.R."/>
            <person name="Liu H."/>
            <person name="Zhang R."/>
            <person name="Sun G."/>
        </authorList>
    </citation>
    <scope>NUCLEOTIDE SEQUENCE [LARGE SCALE GENOMIC DNA]</scope>
    <source>
        <strain evidence="2 3">LNHT1506</strain>
    </source>
</reference>
<dbReference type="AlphaFoldDB" id="A0A6H0XQ39"/>
<dbReference type="Proteomes" id="UP000503462">
    <property type="component" value="Chromosome 2"/>
</dbReference>
<evidence type="ECO:0000256" key="1">
    <source>
        <dbReference type="SAM" id="MobiDB-lite"/>
    </source>
</evidence>
<sequence length="499" mass="57429">MDSGVSSISWQSRFVTRMGKVIRSDKHYTNEVAEKRTQRERGKLRKRSQPATGEPDRQHGINELGEREYLVFSEASTLVEPAVQDHTDIVHQLSMIDDNDHKYVAKRKTALDLVYTMAQLQHFDKQALLVEQVPDKTWRYIASLLDPASAAFLALSNRSLYRKIGFETMWQLNQPSAQHCKNEVLHYFDRMYPDHLLCFHCTRYHRRIQPGKEMLKINHVMSPIVVCPRVKSSVLPRIRLTHGRELPYAFVQLALREYNHSKGHGISASALERHWKCKDSPWSHRSRYMVINGRLAVRIRSQCFAAPDLTETARRHLLFDREEYTPFFSVCPHWRDGLLMDVCKCMLSHVPRPPKSYLQQLKEKPGVSRADTRANFIISGCDFCRPARRCTECPSEYLVEIQMVEDTNDPVQRFKHAIVVTRWTDLGDGSSPFTSPEWVAISTDKKEAGAEEYDSFTNVGRRAIAGSFESAISGTVPGQRLASLNPKQAKRGENDHGWY</sequence>
<organism evidence="2 3">
    <name type="scientific">Peltaster fructicola</name>
    <dbReference type="NCBI Taxonomy" id="286661"/>
    <lineage>
        <taxon>Eukaryota</taxon>
        <taxon>Fungi</taxon>
        <taxon>Dikarya</taxon>
        <taxon>Ascomycota</taxon>
        <taxon>Pezizomycotina</taxon>
        <taxon>Dothideomycetes</taxon>
        <taxon>Dothideomycetes incertae sedis</taxon>
        <taxon>Peltaster</taxon>
    </lineage>
</organism>
<keyword evidence="3" id="KW-1185">Reference proteome</keyword>
<evidence type="ECO:0008006" key="4">
    <source>
        <dbReference type="Google" id="ProtNLM"/>
    </source>
</evidence>
<accession>A0A6H0XQ39</accession>
<evidence type="ECO:0000313" key="2">
    <source>
        <dbReference type="EMBL" id="QIW96881.1"/>
    </source>
</evidence>
<protein>
    <recommendedName>
        <fullName evidence="4">F-box domain-containing protein</fullName>
    </recommendedName>
</protein>
<feature type="region of interest" description="Disordered" evidence="1">
    <location>
        <begin position="27"/>
        <end position="60"/>
    </location>
</feature>
<gene>
    <name evidence="2" type="ORF">AMS68_002399</name>
</gene>
<proteinExistence type="predicted"/>
<feature type="compositionally biased region" description="Basic and acidic residues" evidence="1">
    <location>
        <begin position="27"/>
        <end position="41"/>
    </location>
</feature>
<name>A0A6H0XQ39_9PEZI</name>
<evidence type="ECO:0000313" key="3">
    <source>
        <dbReference type="Proteomes" id="UP000503462"/>
    </source>
</evidence>
<dbReference type="EMBL" id="CP051140">
    <property type="protein sequence ID" value="QIW96881.1"/>
    <property type="molecule type" value="Genomic_DNA"/>
</dbReference>
<dbReference type="OrthoDB" id="3912356at2759"/>